<dbReference type="OrthoDB" id="416217at2759"/>
<keyword evidence="1" id="KW-0805">Transcription regulation</keyword>
<evidence type="ECO:0000313" key="7">
    <source>
        <dbReference type="EMBL" id="KAE8150468.1"/>
    </source>
</evidence>
<feature type="domain" description="Zn(2)-C6 fungal-type" evidence="6">
    <location>
        <begin position="14"/>
        <end position="44"/>
    </location>
</feature>
<dbReference type="PANTHER" id="PTHR47784:SF5">
    <property type="entry name" value="STEROL UPTAKE CONTROL PROTEIN 2"/>
    <property type="match status" value="1"/>
</dbReference>
<dbReference type="GO" id="GO:0003677">
    <property type="term" value="F:DNA binding"/>
    <property type="evidence" value="ECO:0007669"/>
    <property type="project" value="UniProtKB-KW"/>
</dbReference>
<evidence type="ECO:0000313" key="8">
    <source>
        <dbReference type="Proteomes" id="UP000325780"/>
    </source>
</evidence>
<keyword evidence="8" id="KW-1185">Reference proteome</keyword>
<sequence>MPLARRSHRKARTGCLICKRRRIKCDEHKPSCRNCIQHRIDCAYAESQETTPGVHRTSQQPSPPSCSSIGNNRGTTPASQGPSNSSLPPATVLSDSDVLNARLIHHFTTSTYRTLSLKPETQALWQMDIPEIAFEHKFLLQMILAVSALHLYRKGSPDARYITYAHQQYETSLKSTSFALLQISPLTCHALYAVSTLAFIFELGTSYSRESLLYSGDGTLAHWVLHLRGTRTIISSAWGELSSGVLKPLFNCEPVMDDPLHIGPPLEDLRKHIESDSIAEKTTEACLRAIGELLRWSKMAHVGFFGFMCESDDEFAALLARKDSYALAIFSYSCVLLQHGEPRYWINRWPETMVCEVNVYLDPSLKVHLKWPMEQLGLIYEAQVH</sequence>
<dbReference type="Gene3D" id="4.10.240.10">
    <property type="entry name" value="Zn(2)-C6 fungal-type DNA-binding domain"/>
    <property type="match status" value="1"/>
</dbReference>
<dbReference type="InterPro" id="IPR036864">
    <property type="entry name" value="Zn2-C6_fun-type_DNA-bd_sf"/>
</dbReference>
<dbReference type="PROSITE" id="PS50048">
    <property type="entry name" value="ZN2_CY6_FUNGAL_2"/>
    <property type="match status" value="1"/>
</dbReference>
<organism evidence="7 8">
    <name type="scientific">Aspergillus avenaceus</name>
    <dbReference type="NCBI Taxonomy" id="36643"/>
    <lineage>
        <taxon>Eukaryota</taxon>
        <taxon>Fungi</taxon>
        <taxon>Dikarya</taxon>
        <taxon>Ascomycota</taxon>
        <taxon>Pezizomycotina</taxon>
        <taxon>Eurotiomycetes</taxon>
        <taxon>Eurotiomycetidae</taxon>
        <taxon>Eurotiales</taxon>
        <taxon>Aspergillaceae</taxon>
        <taxon>Aspergillus</taxon>
        <taxon>Aspergillus subgen. Circumdati</taxon>
    </lineage>
</organism>
<keyword evidence="2" id="KW-0238">DNA-binding</keyword>
<dbReference type="AlphaFoldDB" id="A0A5N6TVR5"/>
<dbReference type="PANTHER" id="PTHR47784">
    <property type="entry name" value="STEROL UPTAKE CONTROL PROTEIN 2"/>
    <property type="match status" value="1"/>
</dbReference>
<feature type="compositionally biased region" description="Polar residues" evidence="5">
    <location>
        <begin position="69"/>
        <end position="88"/>
    </location>
</feature>
<gene>
    <name evidence="7" type="ORF">BDV25DRAFT_154287</name>
</gene>
<protein>
    <recommendedName>
        <fullName evidence="6">Zn(2)-C6 fungal-type domain-containing protein</fullName>
    </recommendedName>
</protein>
<dbReference type="InterPro" id="IPR021858">
    <property type="entry name" value="Fun_TF"/>
</dbReference>
<evidence type="ECO:0000256" key="5">
    <source>
        <dbReference type="SAM" id="MobiDB-lite"/>
    </source>
</evidence>
<evidence type="ECO:0000256" key="3">
    <source>
        <dbReference type="ARBA" id="ARBA00023163"/>
    </source>
</evidence>
<dbReference type="Pfam" id="PF11951">
    <property type="entry name" value="Fungal_trans_2"/>
    <property type="match status" value="1"/>
</dbReference>
<evidence type="ECO:0000256" key="1">
    <source>
        <dbReference type="ARBA" id="ARBA00023015"/>
    </source>
</evidence>
<dbReference type="EMBL" id="ML742093">
    <property type="protein sequence ID" value="KAE8150468.1"/>
    <property type="molecule type" value="Genomic_DNA"/>
</dbReference>
<dbReference type="PROSITE" id="PS00463">
    <property type="entry name" value="ZN2_CY6_FUNGAL_1"/>
    <property type="match status" value="1"/>
</dbReference>
<dbReference type="Pfam" id="PF00172">
    <property type="entry name" value="Zn_clus"/>
    <property type="match status" value="1"/>
</dbReference>
<dbReference type="GO" id="GO:0008270">
    <property type="term" value="F:zinc ion binding"/>
    <property type="evidence" value="ECO:0007669"/>
    <property type="project" value="InterPro"/>
</dbReference>
<accession>A0A5N6TVR5</accession>
<keyword evidence="4" id="KW-0539">Nucleus</keyword>
<evidence type="ECO:0000256" key="4">
    <source>
        <dbReference type="ARBA" id="ARBA00023242"/>
    </source>
</evidence>
<dbReference type="SUPFAM" id="SSF57701">
    <property type="entry name" value="Zn2/Cys6 DNA-binding domain"/>
    <property type="match status" value="1"/>
</dbReference>
<dbReference type="GO" id="GO:0001228">
    <property type="term" value="F:DNA-binding transcription activator activity, RNA polymerase II-specific"/>
    <property type="evidence" value="ECO:0007669"/>
    <property type="project" value="TreeGrafter"/>
</dbReference>
<dbReference type="InterPro" id="IPR053157">
    <property type="entry name" value="Sterol_Uptake_Regulator"/>
</dbReference>
<dbReference type="PRINTS" id="PR00755">
    <property type="entry name" value="AFLATOXINBRP"/>
</dbReference>
<reference evidence="7 8" key="1">
    <citation type="submission" date="2019-04" db="EMBL/GenBank/DDBJ databases">
        <title>Friends and foes A comparative genomics study of 23 Aspergillus species from section Flavi.</title>
        <authorList>
            <consortium name="DOE Joint Genome Institute"/>
            <person name="Kjaerbolling I."/>
            <person name="Vesth T."/>
            <person name="Frisvad J.C."/>
            <person name="Nybo J.L."/>
            <person name="Theobald S."/>
            <person name="Kildgaard S."/>
            <person name="Isbrandt T."/>
            <person name="Kuo A."/>
            <person name="Sato A."/>
            <person name="Lyhne E.K."/>
            <person name="Kogle M.E."/>
            <person name="Wiebenga A."/>
            <person name="Kun R.S."/>
            <person name="Lubbers R.J."/>
            <person name="Makela M.R."/>
            <person name="Barry K."/>
            <person name="Chovatia M."/>
            <person name="Clum A."/>
            <person name="Daum C."/>
            <person name="Haridas S."/>
            <person name="He G."/>
            <person name="LaButti K."/>
            <person name="Lipzen A."/>
            <person name="Mondo S."/>
            <person name="Riley R."/>
            <person name="Salamov A."/>
            <person name="Simmons B.A."/>
            <person name="Magnuson J.K."/>
            <person name="Henrissat B."/>
            <person name="Mortensen U.H."/>
            <person name="Larsen T.O."/>
            <person name="Devries R.P."/>
            <person name="Grigoriev I.V."/>
            <person name="Machida M."/>
            <person name="Baker S.E."/>
            <person name="Andersen M.R."/>
        </authorList>
    </citation>
    <scope>NUCLEOTIDE SEQUENCE [LARGE SCALE GENOMIC DNA]</scope>
    <source>
        <strain evidence="7 8">IBT 18842</strain>
    </source>
</reference>
<evidence type="ECO:0000256" key="2">
    <source>
        <dbReference type="ARBA" id="ARBA00023125"/>
    </source>
</evidence>
<dbReference type="Proteomes" id="UP000325780">
    <property type="component" value="Unassembled WGS sequence"/>
</dbReference>
<dbReference type="InterPro" id="IPR001138">
    <property type="entry name" value="Zn2Cys6_DnaBD"/>
</dbReference>
<keyword evidence="3" id="KW-0804">Transcription</keyword>
<dbReference type="SMART" id="SM00066">
    <property type="entry name" value="GAL4"/>
    <property type="match status" value="1"/>
</dbReference>
<feature type="region of interest" description="Disordered" evidence="5">
    <location>
        <begin position="52"/>
        <end position="91"/>
    </location>
</feature>
<evidence type="ECO:0000259" key="6">
    <source>
        <dbReference type="PROSITE" id="PS50048"/>
    </source>
</evidence>
<dbReference type="CDD" id="cd00067">
    <property type="entry name" value="GAL4"/>
    <property type="match status" value="1"/>
</dbReference>
<proteinExistence type="predicted"/>
<name>A0A5N6TVR5_ASPAV</name>